<evidence type="ECO:0000256" key="1">
    <source>
        <dbReference type="ARBA" id="ARBA00006484"/>
    </source>
</evidence>
<dbReference type="CDD" id="cd05374">
    <property type="entry name" value="17beta-HSD-like_SDR_c"/>
    <property type="match status" value="1"/>
</dbReference>
<dbReference type="AlphaFoldDB" id="A0A075U1Y2"/>
<name>A0A075U1Y2_9LACO</name>
<protein>
    <submittedName>
        <fullName evidence="4">Short-chain dehydrogenase</fullName>
    </submittedName>
</protein>
<comment type="similarity">
    <text evidence="1 3">Belongs to the short-chain dehydrogenases/reductases (SDR) family.</text>
</comment>
<dbReference type="PRINTS" id="PR00080">
    <property type="entry name" value="SDRFAMILY"/>
</dbReference>
<dbReference type="KEGG" id="wct:WS74_1326"/>
<dbReference type="Proteomes" id="UP000029079">
    <property type="component" value="Chromosome"/>
</dbReference>
<evidence type="ECO:0000256" key="2">
    <source>
        <dbReference type="ARBA" id="ARBA00023002"/>
    </source>
</evidence>
<dbReference type="EMBL" id="CP009223">
    <property type="protein sequence ID" value="AIM63575.1"/>
    <property type="molecule type" value="Genomic_DNA"/>
</dbReference>
<evidence type="ECO:0000256" key="3">
    <source>
        <dbReference type="RuleBase" id="RU000363"/>
    </source>
</evidence>
<dbReference type="InterPro" id="IPR036291">
    <property type="entry name" value="NAD(P)-bd_dom_sf"/>
</dbReference>
<dbReference type="KEGG" id="wci:WS105_1320"/>
<reference evidence="5" key="2">
    <citation type="submission" date="2014-08" db="EMBL/GenBank/DDBJ databases">
        <title>Complete genome of Weissella ceti strain WS74 isolated from diseased rainbow trout in Brazil.</title>
        <authorList>
            <person name="Figueiredo H.C.P."/>
            <person name="Leal C.A.G."/>
            <person name="Pereira F.L."/>
            <person name="Soares S.C."/>
            <person name="Dorella F.A."/>
            <person name="Carvalho A.F."/>
            <person name="Azevedo V.A.C."/>
        </authorList>
    </citation>
    <scope>NUCLEOTIDE SEQUENCE [LARGE SCALE GENOMIC DNA]</scope>
    <source>
        <strain evidence="5">WS74</strain>
    </source>
</reference>
<dbReference type="Gene3D" id="3.40.50.720">
    <property type="entry name" value="NAD(P)-binding Rossmann-like Domain"/>
    <property type="match status" value="1"/>
</dbReference>
<evidence type="ECO:0000313" key="5">
    <source>
        <dbReference type="Proteomes" id="UP000029079"/>
    </source>
</evidence>
<dbReference type="PANTHER" id="PTHR44169">
    <property type="entry name" value="NADPH-DEPENDENT 1-ACYLDIHYDROXYACETONE PHOSPHATE REDUCTASE"/>
    <property type="match status" value="1"/>
</dbReference>
<dbReference type="PATRIC" id="fig|759620.7.peg.1275"/>
<dbReference type="KEGG" id="wce:WS08_1255"/>
<dbReference type="STRING" id="759620.WS105_1320"/>
<dbReference type="GO" id="GO:0016491">
    <property type="term" value="F:oxidoreductase activity"/>
    <property type="evidence" value="ECO:0007669"/>
    <property type="project" value="UniProtKB-KW"/>
</dbReference>
<dbReference type="Pfam" id="PF00106">
    <property type="entry name" value="adh_short"/>
    <property type="match status" value="1"/>
</dbReference>
<dbReference type="InterPro" id="IPR002347">
    <property type="entry name" value="SDR_fam"/>
</dbReference>
<gene>
    <name evidence="4" type="ORF">WS74_1326</name>
</gene>
<dbReference type="OrthoDB" id="9775296at2"/>
<sequence>MGKKKVIVITGASSGMGKASAELFVKKGWQVYAGARRTDKMKELGYMGVRVLPLDVSKTESNQKFIETVLQEQGRIDILINNAGYGQYGAVEYTDMKQVRQQFEVNVFGAIELSKLVLPAMREQGFGRIINISSIGGDVYMPLGAFYHATKAALQQFSDSLDLEVSQFGIRSVVVQPGGTQSEWSKIAMENARKDLPEDSPYQKLIDSVSTILVNNEGKTTSADLAKVFYKAATDAKAKRRYLNSTSDKMIVWASRTMPNVYKKVMQSMLDNNMHNKKQIREGVRDE</sequence>
<keyword evidence="2" id="KW-0560">Oxidoreductase</keyword>
<dbReference type="SUPFAM" id="SSF51735">
    <property type="entry name" value="NAD(P)-binding Rossmann-fold domains"/>
    <property type="match status" value="1"/>
</dbReference>
<reference evidence="4 5" key="1">
    <citation type="journal article" date="2014" name="Genome Announc.">
        <title>Complete Genome Sequences of Fish Pathogenic Weissella ceti Strains WS74 and WS105.</title>
        <authorList>
            <person name="Figueiredo H.C."/>
            <person name="Leal C.A."/>
            <person name="Dorella F.A."/>
            <person name="Carvalho A.F."/>
            <person name="Soares S.C."/>
            <person name="Pereira F.L."/>
            <person name="Azevedo V.A."/>
        </authorList>
    </citation>
    <scope>NUCLEOTIDE SEQUENCE [LARGE SCALE GENOMIC DNA]</scope>
    <source>
        <strain evidence="4 5">WS74</strain>
    </source>
</reference>
<accession>A0A075U1Y2</accession>
<organism evidence="4 5">
    <name type="scientific">Weissella ceti</name>
    <dbReference type="NCBI Taxonomy" id="759620"/>
    <lineage>
        <taxon>Bacteria</taxon>
        <taxon>Bacillati</taxon>
        <taxon>Bacillota</taxon>
        <taxon>Bacilli</taxon>
        <taxon>Lactobacillales</taxon>
        <taxon>Lactobacillaceae</taxon>
        <taxon>Weissella</taxon>
    </lineage>
</organism>
<evidence type="ECO:0000313" key="4">
    <source>
        <dbReference type="EMBL" id="AIM63575.1"/>
    </source>
</evidence>
<dbReference type="RefSeq" id="WP_038528667.1">
    <property type="nucleotide sequence ID" value="NZ_CP009223.1"/>
</dbReference>
<dbReference type="PANTHER" id="PTHR44169:SF6">
    <property type="entry name" value="NADPH-DEPENDENT 1-ACYLDIHYDROXYACETONE PHOSPHATE REDUCTASE"/>
    <property type="match status" value="1"/>
</dbReference>
<dbReference type="PRINTS" id="PR00081">
    <property type="entry name" value="GDHRDH"/>
</dbReference>
<proteinExistence type="inferred from homology"/>
<keyword evidence="5" id="KW-1185">Reference proteome</keyword>